<evidence type="ECO:0000313" key="5">
    <source>
        <dbReference type="EMBL" id="SZF05543.1"/>
    </source>
</evidence>
<dbReference type="GO" id="GO:0008757">
    <property type="term" value="F:S-adenosylmethionine-dependent methyltransferase activity"/>
    <property type="evidence" value="ECO:0007669"/>
    <property type="project" value="InterPro"/>
</dbReference>
<feature type="compositionally biased region" description="Polar residues" evidence="3">
    <location>
        <begin position="1"/>
        <end position="10"/>
    </location>
</feature>
<dbReference type="GO" id="GO:0102522">
    <property type="term" value="F:tRNA 4-demethylwyosine alpha-amino-alpha-carboxypropyltransferase activity"/>
    <property type="evidence" value="ECO:0007669"/>
    <property type="project" value="UniProtKB-EC"/>
</dbReference>
<dbReference type="GO" id="GO:0005737">
    <property type="term" value="C:cytoplasm"/>
    <property type="evidence" value="ECO:0007669"/>
    <property type="project" value="UniProtKB-SubCell"/>
</dbReference>
<dbReference type="GO" id="GO:0030488">
    <property type="term" value="P:tRNA methylation"/>
    <property type="evidence" value="ECO:0007669"/>
    <property type="project" value="TreeGrafter"/>
</dbReference>
<protein>
    <recommendedName>
        <fullName evidence="2">tRNA wybutosine-synthesizing protein 2</fullName>
        <shortName evidence="2">tRNA-yW-synthesizing protein 2</shortName>
    </recommendedName>
    <alternativeName>
        <fullName evidence="2">tRNA(Phe) (4-demethylwyosine(37)-C(7)) aminocarboxypropyltransferase</fullName>
    </alternativeName>
</protein>
<dbReference type="AlphaFoldDB" id="A0A383UYV0"/>
<name>A0A383UYV0_BLUHO</name>
<dbReference type="GO" id="GO:0008175">
    <property type="term" value="F:tRNA methyltransferase activity"/>
    <property type="evidence" value="ECO:0007669"/>
    <property type="project" value="TreeGrafter"/>
</dbReference>
<dbReference type="InterPro" id="IPR029063">
    <property type="entry name" value="SAM-dependent_MTases_sf"/>
</dbReference>
<accession>A0A383UYV0</accession>
<dbReference type="GO" id="GO:0031591">
    <property type="term" value="P:wybutosine biosynthetic process"/>
    <property type="evidence" value="ECO:0007669"/>
    <property type="project" value="InterPro"/>
</dbReference>
<organism evidence="5 6">
    <name type="scientific">Blumeria hordei</name>
    <name type="common">Barley powdery mildew</name>
    <name type="synonym">Blumeria graminis f. sp. hordei</name>
    <dbReference type="NCBI Taxonomy" id="2867405"/>
    <lineage>
        <taxon>Eukaryota</taxon>
        <taxon>Fungi</taxon>
        <taxon>Dikarya</taxon>
        <taxon>Ascomycota</taxon>
        <taxon>Pezizomycotina</taxon>
        <taxon>Leotiomycetes</taxon>
        <taxon>Erysiphales</taxon>
        <taxon>Erysiphaceae</taxon>
        <taxon>Blumeria</taxon>
    </lineage>
</organism>
<sequence length="411" mass="46016">MDTHPPTTSVARKDRGGKRVQPNPITSAISVWIESLPPLTRHTLHPSVEQLQAKAPKRWVVYPPMALLPSDSFDSEWTTLLSQCHVSRADPHISRLCELILKSIGRKEGKGTLTHLAMNAGIPLYEPSTRDDPSHNILRTPSGLHLLFGDFGPALSHADRPGERELQEAFWVSTKQNGITQVWAPRYTMFSRGNIKEKTRLLHFHAHKPLPNTDLKQASAIDLYAGIGYFVFSYVKMGLGRVLGWELNPWSVEGLRRGAVANGWSIKVVDTEEDLTSIVETIVVFLEDNLLASKRLARLDLAESVMHVNCGLLPSSISSWQVALQVIGRNGWLHLHENVALQNVPARRLEIEAILHQWLNESKDTVSISHVELVKSYAPSVWHCVFDAQIIRVLVNDKSPESRTPVCPTTR</sequence>
<evidence type="ECO:0000256" key="1">
    <source>
        <dbReference type="ARBA" id="ARBA00049400"/>
    </source>
</evidence>
<feature type="domain" description="SAM-dependent methyltransferase TRM5/TYW2-type" evidence="4">
    <location>
        <begin position="107"/>
        <end position="392"/>
    </location>
</feature>
<dbReference type="InterPro" id="IPR026274">
    <property type="entry name" value="tRNA_wybutosine_synth_prot_2"/>
</dbReference>
<comment type="subcellular location">
    <subcellularLocation>
        <location evidence="2">Cytoplasm</location>
    </subcellularLocation>
</comment>
<feature type="region of interest" description="Disordered" evidence="3">
    <location>
        <begin position="1"/>
        <end position="22"/>
    </location>
</feature>
<evidence type="ECO:0000256" key="2">
    <source>
        <dbReference type="PIRNR" id="PIRNR038972"/>
    </source>
</evidence>
<dbReference type="PROSITE" id="PS51684">
    <property type="entry name" value="SAM_MT_TRM5_TYW2"/>
    <property type="match status" value="1"/>
</dbReference>
<reference evidence="5 6" key="1">
    <citation type="submission" date="2017-11" db="EMBL/GenBank/DDBJ databases">
        <authorList>
            <person name="Kracher B."/>
        </authorList>
    </citation>
    <scope>NUCLEOTIDE SEQUENCE [LARGE SCALE GENOMIC DNA]</scope>
    <source>
        <strain evidence="5 6">RACE1</strain>
    </source>
</reference>
<dbReference type="Proteomes" id="UP000275772">
    <property type="component" value="Unassembled WGS sequence"/>
</dbReference>
<comment type="pathway">
    <text evidence="2">tRNA modification; wybutosine-tRNA(Phe) biosynthesis.</text>
</comment>
<dbReference type="SUPFAM" id="SSF53335">
    <property type="entry name" value="S-adenosyl-L-methionine-dependent methyltransferases"/>
    <property type="match status" value="1"/>
</dbReference>
<gene>
    <name evidence="5" type="ORF">BLGHR1_16346</name>
</gene>
<dbReference type="PANTHER" id="PTHR23245:SF25">
    <property type="entry name" value="TRNA WYBUTOSINE-SYNTHESIZING PROTEIN 2 HOMOLOG"/>
    <property type="match status" value="1"/>
</dbReference>
<proteinExistence type="inferred from homology"/>
<keyword evidence="2" id="KW-0949">S-adenosyl-L-methionine</keyword>
<evidence type="ECO:0000256" key="3">
    <source>
        <dbReference type="SAM" id="MobiDB-lite"/>
    </source>
</evidence>
<dbReference type="VEuPathDB" id="FungiDB:BLGHR1_16346"/>
<comment type="similarity">
    <text evidence="2">Belongs to the class I-like SAM-binding methyltransferase superfamily. TRM5/TYW2 family.</text>
</comment>
<comment type="catalytic activity">
    <reaction evidence="1">
        <text>4-demethylwyosine(37) in tRNA(Phe) + S-adenosyl-L-methionine = 4-demethyl-7-[(3S)-3-amino-3-carboxypropyl]wyosine(37) in tRNA(Phe) + S-methyl-5'-thioadenosine + H(+)</text>
        <dbReference type="Rhea" id="RHEA:36355"/>
        <dbReference type="Rhea" id="RHEA-COMP:10164"/>
        <dbReference type="Rhea" id="RHEA-COMP:10378"/>
        <dbReference type="ChEBI" id="CHEBI:15378"/>
        <dbReference type="ChEBI" id="CHEBI:17509"/>
        <dbReference type="ChEBI" id="CHEBI:59789"/>
        <dbReference type="ChEBI" id="CHEBI:64315"/>
        <dbReference type="ChEBI" id="CHEBI:73550"/>
        <dbReference type="EC" id="2.5.1.114"/>
    </reaction>
</comment>
<dbReference type="PANTHER" id="PTHR23245">
    <property type="entry name" value="TRNA METHYLTRANSFERASE"/>
    <property type="match status" value="1"/>
</dbReference>
<comment type="function">
    <text evidence="2">S-adenosyl-L-methionine-dependent transferase that acts as a component of the wybutosine biosynthesis pathway. Wybutosine is a hyper modified guanosine with a tricyclic base found at the 3'-position adjacent to the anticodon of eukaryotic phenylalanine tRNA. Catalyzes the transfer of the alpha-amino-alpha-carboxypropyl (acp) group from S-adenosyl-L-methionine to the C-7 position of 4-demethylwyosine (imG-14) to produce wybutosine-86.</text>
</comment>
<dbReference type="InterPro" id="IPR030382">
    <property type="entry name" value="MeTrfase_TRM5/TYW2"/>
</dbReference>
<keyword evidence="2" id="KW-0963">Cytoplasm</keyword>
<dbReference type="EMBL" id="UNSH01000081">
    <property type="protein sequence ID" value="SZF05543.1"/>
    <property type="molecule type" value="Genomic_DNA"/>
</dbReference>
<dbReference type="UniPathway" id="UPA00375"/>
<evidence type="ECO:0000313" key="6">
    <source>
        <dbReference type="Proteomes" id="UP000275772"/>
    </source>
</evidence>
<evidence type="ECO:0000259" key="4">
    <source>
        <dbReference type="PROSITE" id="PS51684"/>
    </source>
</evidence>
<dbReference type="PIRSF" id="PIRSF038972">
    <property type="entry name" value="Trm12"/>
    <property type="match status" value="1"/>
</dbReference>
<keyword evidence="2" id="KW-0819">tRNA processing</keyword>
<keyword evidence="2" id="KW-0808">Transferase</keyword>
<dbReference type="Gene3D" id="3.40.50.150">
    <property type="entry name" value="Vaccinia Virus protein VP39"/>
    <property type="match status" value="1"/>
</dbReference>